<comment type="caution">
    <text evidence="2">The sequence shown here is derived from an EMBL/GenBank/DDBJ whole genome shotgun (WGS) entry which is preliminary data.</text>
</comment>
<reference evidence="2 3" key="1">
    <citation type="submission" date="2018-04" db="EMBL/GenBank/DDBJ databases">
        <title>The genome of golden apple snail Pomacea canaliculata provides insight into stress tolerance and invasive adaptation.</title>
        <authorList>
            <person name="Liu C."/>
            <person name="Liu B."/>
            <person name="Ren Y."/>
            <person name="Zhang Y."/>
            <person name="Wang H."/>
            <person name="Li S."/>
            <person name="Jiang F."/>
            <person name="Yin L."/>
            <person name="Zhang G."/>
            <person name="Qian W."/>
            <person name="Fan W."/>
        </authorList>
    </citation>
    <scope>NUCLEOTIDE SEQUENCE [LARGE SCALE GENOMIC DNA]</scope>
    <source>
        <strain evidence="2">SZHN2017</strain>
        <tissue evidence="2">Muscle</tissue>
    </source>
</reference>
<dbReference type="AlphaFoldDB" id="A0A2T7P7L6"/>
<proteinExistence type="predicted"/>
<evidence type="ECO:0008006" key="4">
    <source>
        <dbReference type="Google" id="ProtNLM"/>
    </source>
</evidence>
<name>A0A2T7P7L6_POMCA</name>
<accession>A0A2T7P7L6</accession>
<evidence type="ECO:0000313" key="3">
    <source>
        <dbReference type="Proteomes" id="UP000245119"/>
    </source>
</evidence>
<gene>
    <name evidence="2" type="ORF">C0Q70_08652</name>
</gene>
<keyword evidence="1" id="KW-0472">Membrane</keyword>
<organism evidence="2 3">
    <name type="scientific">Pomacea canaliculata</name>
    <name type="common">Golden apple snail</name>
    <dbReference type="NCBI Taxonomy" id="400727"/>
    <lineage>
        <taxon>Eukaryota</taxon>
        <taxon>Metazoa</taxon>
        <taxon>Spiralia</taxon>
        <taxon>Lophotrochozoa</taxon>
        <taxon>Mollusca</taxon>
        <taxon>Gastropoda</taxon>
        <taxon>Caenogastropoda</taxon>
        <taxon>Architaenioglossa</taxon>
        <taxon>Ampullarioidea</taxon>
        <taxon>Ampullariidae</taxon>
        <taxon>Pomacea</taxon>
    </lineage>
</organism>
<keyword evidence="1" id="KW-1133">Transmembrane helix</keyword>
<sequence length="114" mass="12760">MLVLFSVDEVLDFAHAVCFILTLLMVLVQVLLSLLVIILHHYADAATCACATDAVIVRDAPGVWNDQVHVMYPGWCLQYLGVTIEAGDYYWRRIRLGDGDIAYVPSNWVTIESC</sequence>
<keyword evidence="1" id="KW-0812">Transmembrane</keyword>
<evidence type="ECO:0000256" key="1">
    <source>
        <dbReference type="SAM" id="Phobius"/>
    </source>
</evidence>
<feature type="transmembrane region" description="Helical" evidence="1">
    <location>
        <begin position="13"/>
        <end position="39"/>
    </location>
</feature>
<dbReference type="EMBL" id="PZQS01000005">
    <property type="protein sequence ID" value="PVD29401.1"/>
    <property type="molecule type" value="Genomic_DNA"/>
</dbReference>
<keyword evidence="3" id="KW-1185">Reference proteome</keyword>
<evidence type="ECO:0000313" key="2">
    <source>
        <dbReference type="EMBL" id="PVD29401.1"/>
    </source>
</evidence>
<dbReference type="Proteomes" id="UP000245119">
    <property type="component" value="Linkage Group LG5"/>
</dbReference>
<protein>
    <recommendedName>
        <fullName evidence="4">SH3 domain-containing protein</fullName>
    </recommendedName>
</protein>